<keyword evidence="7" id="KW-1185">Reference proteome</keyword>
<dbReference type="PANTHER" id="PTHR11010:SF11">
    <property type="entry name" value="THYMUS-SPECIFIC SERINE PROTEASE"/>
    <property type="match status" value="1"/>
</dbReference>
<dbReference type="InterPro" id="IPR008758">
    <property type="entry name" value="Peptidase_S28"/>
</dbReference>
<dbReference type="InterPro" id="IPR029058">
    <property type="entry name" value="AB_hydrolase_fold"/>
</dbReference>
<evidence type="ECO:0000256" key="3">
    <source>
        <dbReference type="ARBA" id="ARBA00022729"/>
    </source>
</evidence>
<gene>
    <name evidence="6" type="ORF">RIMI_LOCUS4637545</name>
</gene>
<evidence type="ECO:0000256" key="5">
    <source>
        <dbReference type="ARBA" id="ARBA00023180"/>
    </source>
</evidence>
<sequence>MQDLASWGKDDSEKAWNQRQIRKKIHHLREVQNFKSFYSRLGFPKGAAFYVRPEEGYLTQPLDHFNRRNNGTYKQRYWINEEFWKRPDGPVFLFIGGESAESEFSVLAGEHVELAQKHQALLVSLEHRYYGASINQDGLTLEAIRFLSSQQALADLASFHLFISQKYNLTRENTWICFGGSYPGSLSAWFRIKFPHLVYAAVASSAPVRAKLDFTDYNKVVAQSLSDPVIGGSTKCLDKVRESFQAVDSILHSGNVSKLEKDFYSCLPLRAPEDYGEFVSNLADIFMGAVQYNMETPGSDVRKICDRIVGAESAYEGLRIVNSMYMDYIGLKCVENSHEKTLSDLRNTQLNPVGVGERQWYYQTVHRVWLLTDRYFQRSIFFLAMLFLLSLIPPLPSADQTCEDGSCPFSPLITLKSQLDLCTEIFQIHAESVRKSVEFTNEFYGADHPKSSRIIFVNGDIDPWHALSVLKNQSRSEIAIFINGTAHCANMGSSRPTDPPALQKAREEIASKIGEWLHNARMTE</sequence>
<dbReference type="Gene3D" id="1.20.120.980">
    <property type="entry name" value="Serine carboxypeptidase S28, SKS domain"/>
    <property type="match status" value="2"/>
</dbReference>
<dbReference type="SUPFAM" id="SSF53474">
    <property type="entry name" value="alpha/beta-Hydrolases"/>
    <property type="match status" value="1"/>
</dbReference>
<proteinExistence type="inferred from homology"/>
<keyword evidence="2" id="KW-0645">Protease</keyword>
<reference evidence="6" key="1">
    <citation type="submission" date="2023-07" db="EMBL/GenBank/DDBJ databases">
        <authorList>
            <person name="Stuckert A."/>
        </authorList>
    </citation>
    <scope>NUCLEOTIDE SEQUENCE</scope>
</reference>
<dbReference type="Proteomes" id="UP001176940">
    <property type="component" value="Unassembled WGS sequence"/>
</dbReference>
<accession>A0ABN9L200</accession>
<dbReference type="PANTHER" id="PTHR11010">
    <property type="entry name" value="PROTEASE S28 PRO-X CARBOXYPEPTIDASE-RELATED"/>
    <property type="match status" value="1"/>
</dbReference>
<organism evidence="6 7">
    <name type="scientific">Ranitomeya imitator</name>
    <name type="common">mimic poison frog</name>
    <dbReference type="NCBI Taxonomy" id="111125"/>
    <lineage>
        <taxon>Eukaryota</taxon>
        <taxon>Metazoa</taxon>
        <taxon>Chordata</taxon>
        <taxon>Craniata</taxon>
        <taxon>Vertebrata</taxon>
        <taxon>Euteleostomi</taxon>
        <taxon>Amphibia</taxon>
        <taxon>Batrachia</taxon>
        <taxon>Anura</taxon>
        <taxon>Neobatrachia</taxon>
        <taxon>Hyloidea</taxon>
        <taxon>Dendrobatidae</taxon>
        <taxon>Dendrobatinae</taxon>
        <taxon>Ranitomeya</taxon>
    </lineage>
</organism>
<evidence type="ECO:0000313" key="6">
    <source>
        <dbReference type="EMBL" id="CAJ0931218.1"/>
    </source>
</evidence>
<comment type="caution">
    <text evidence="6">The sequence shown here is derived from an EMBL/GenBank/DDBJ whole genome shotgun (WGS) entry which is preliminary data.</text>
</comment>
<keyword evidence="3" id="KW-0732">Signal</keyword>
<evidence type="ECO:0000256" key="2">
    <source>
        <dbReference type="ARBA" id="ARBA00022670"/>
    </source>
</evidence>
<dbReference type="Pfam" id="PF05577">
    <property type="entry name" value="Peptidase_S28"/>
    <property type="match status" value="2"/>
</dbReference>
<comment type="similarity">
    <text evidence="1">Belongs to the peptidase S28 family.</text>
</comment>
<evidence type="ECO:0000256" key="4">
    <source>
        <dbReference type="ARBA" id="ARBA00022801"/>
    </source>
</evidence>
<dbReference type="InterPro" id="IPR042269">
    <property type="entry name" value="Ser_carbopepase_S28_SKS"/>
</dbReference>
<dbReference type="EMBL" id="CAUEEQ010007555">
    <property type="protein sequence ID" value="CAJ0931218.1"/>
    <property type="molecule type" value="Genomic_DNA"/>
</dbReference>
<dbReference type="Gene3D" id="3.40.50.1820">
    <property type="entry name" value="alpha/beta hydrolase"/>
    <property type="match status" value="2"/>
</dbReference>
<evidence type="ECO:0008006" key="8">
    <source>
        <dbReference type="Google" id="ProtNLM"/>
    </source>
</evidence>
<protein>
    <recommendedName>
        <fullName evidence="8">Serine protease K12H4.7</fullName>
    </recommendedName>
</protein>
<keyword evidence="4" id="KW-0378">Hydrolase</keyword>
<keyword evidence="5" id="KW-0325">Glycoprotein</keyword>
<evidence type="ECO:0000313" key="7">
    <source>
        <dbReference type="Proteomes" id="UP001176940"/>
    </source>
</evidence>
<evidence type="ECO:0000256" key="1">
    <source>
        <dbReference type="ARBA" id="ARBA00011079"/>
    </source>
</evidence>
<name>A0ABN9L200_9NEOB</name>